<proteinExistence type="predicted"/>
<name>A0A934PVU2_9SPHI</name>
<dbReference type="SUPFAM" id="SSF53335">
    <property type="entry name" value="S-adenosyl-L-methionine-dependent methyltransferases"/>
    <property type="match status" value="1"/>
</dbReference>
<evidence type="ECO:0000313" key="3">
    <source>
        <dbReference type="Proteomes" id="UP000613193"/>
    </source>
</evidence>
<reference evidence="2" key="1">
    <citation type="submission" date="2020-12" db="EMBL/GenBank/DDBJ databases">
        <title>Bacterial novel species Mucilaginibacter sp. SD-g isolated from soil.</title>
        <authorList>
            <person name="Jung H.-Y."/>
        </authorList>
    </citation>
    <scope>NUCLEOTIDE SEQUENCE</scope>
    <source>
        <strain evidence="2">SD-g</strain>
    </source>
</reference>
<dbReference type="InterPro" id="IPR029063">
    <property type="entry name" value="SAM-dependent_MTases_sf"/>
</dbReference>
<gene>
    <name evidence="2" type="ORF">I5M19_13530</name>
</gene>
<accession>A0A934PVU2</accession>
<evidence type="ECO:0000259" key="1">
    <source>
        <dbReference type="Pfam" id="PF08241"/>
    </source>
</evidence>
<dbReference type="InterPro" id="IPR013216">
    <property type="entry name" value="Methyltransf_11"/>
</dbReference>
<keyword evidence="3" id="KW-1185">Reference proteome</keyword>
<dbReference type="EMBL" id="JAEHFW010000002">
    <property type="protein sequence ID" value="MBK0380340.1"/>
    <property type="molecule type" value="Genomic_DNA"/>
</dbReference>
<organism evidence="2 3">
    <name type="scientific">Mucilaginibacter segetis</name>
    <dbReference type="NCBI Taxonomy" id="2793071"/>
    <lineage>
        <taxon>Bacteria</taxon>
        <taxon>Pseudomonadati</taxon>
        <taxon>Bacteroidota</taxon>
        <taxon>Sphingobacteriia</taxon>
        <taxon>Sphingobacteriales</taxon>
        <taxon>Sphingobacteriaceae</taxon>
        <taxon>Mucilaginibacter</taxon>
    </lineage>
</organism>
<comment type="caution">
    <text evidence="2">The sequence shown here is derived from an EMBL/GenBank/DDBJ whole genome shotgun (WGS) entry which is preliminary data.</text>
</comment>
<feature type="domain" description="Methyltransferase type 11" evidence="1">
    <location>
        <begin position="49"/>
        <end position="104"/>
    </location>
</feature>
<dbReference type="GO" id="GO:0032259">
    <property type="term" value="P:methylation"/>
    <property type="evidence" value="ECO:0007669"/>
    <property type="project" value="UniProtKB-KW"/>
</dbReference>
<dbReference type="RefSeq" id="WP_200066863.1">
    <property type="nucleotide sequence ID" value="NZ_JAEHFW010000002.1"/>
</dbReference>
<dbReference type="Gene3D" id="3.40.50.150">
    <property type="entry name" value="Vaccinia Virus protein VP39"/>
    <property type="match status" value="1"/>
</dbReference>
<dbReference type="CDD" id="cd02440">
    <property type="entry name" value="AdoMet_MTases"/>
    <property type="match status" value="1"/>
</dbReference>
<evidence type="ECO:0000313" key="2">
    <source>
        <dbReference type="EMBL" id="MBK0380340.1"/>
    </source>
</evidence>
<keyword evidence="2" id="KW-0489">Methyltransferase</keyword>
<protein>
    <submittedName>
        <fullName evidence="2">Class I SAM-dependent methyltransferase</fullName>
    </submittedName>
</protein>
<dbReference type="Pfam" id="PF08241">
    <property type="entry name" value="Methyltransf_11"/>
    <property type="match status" value="1"/>
</dbReference>
<dbReference type="AlphaFoldDB" id="A0A934PVU2"/>
<keyword evidence="2" id="KW-0808">Transferase</keyword>
<dbReference type="Proteomes" id="UP000613193">
    <property type="component" value="Unassembled WGS sequence"/>
</dbReference>
<dbReference type="GO" id="GO:0008757">
    <property type="term" value="F:S-adenosylmethionine-dependent methyltransferase activity"/>
    <property type="evidence" value="ECO:0007669"/>
    <property type="project" value="InterPro"/>
</dbReference>
<sequence>MPEDKLYVHYGCGQCSPTEWKNFDVSPTLVIQNTPVLGFVLKNSLGQVFDKNVQYGDITKGLPGIKDNSADGVYCSHVLEHMSLEHFRIALRNTYKMLKPGGIFRMIMPDLEVLVRDYIADKDNGDAEASIRLIKRMMMGVEVRPKSFKAVTKHLFGYLEHLWLWDWESTEKELRDVGFTNIRRCEFNDSADPMFKLVESERRWQLVVKFEAIK</sequence>